<evidence type="ECO:0000313" key="1">
    <source>
        <dbReference type="EMBL" id="SOQ48174.1"/>
    </source>
</evidence>
<reference evidence="1" key="1">
    <citation type="submission" date="2016-07" db="EMBL/GenBank/DDBJ databases">
        <authorList>
            <person name="Bretaudeau A."/>
        </authorList>
    </citation>
    <scope>NUCLEOTIDE SEQUENCE</scope>
    <source>
        <strain evidence="1">Rice</strain>
        <tissue evidence="1">Whole body</tissue>
    </source>
</reference>
<gene>
    <name evidence="1" type="ORF">SFRICE_014692</name>
</gene>
<sequence length="182" mass="20930">MKIAPRTMPRILKDGLGLAAYKRGTGHFLIDNLKKNRVVKSKLLQKRKGSSKEASQLIDRVQRGHYPTSVMVWWGVSYEGVTEPYFCEKVYQDTILEKVVKPLNITMFNNQVWSFQQDSAPGHKARSTQSWLEGNVSDFIRAEDWLSSSPILIHWIMIYESTACSKRHDNFEVAVKNSFSFS</sequence>
<dbReference type="InterPro" id="IPR036397">
    <property type="entry name" value="RNaseH_sf"/>
</dbReference>
<dbReference type="Gene3D" id="3.30.420.10">
    <property type="entry name" value="Ribonuclease H-like superfamily/Ribonuclease H"/>
    <property type="match status" value="1"/>
</dbReference>
<protein>
    <submittedName>
        <fullName evidence="1">SFRICE_014692</fullName>
    </submittedName>
</protein>
<accession>A0A2H1W6Q6</accession>
<name>A0A2H1W6Q6_SPOFR</name>
<dbReference type="AlphaFoldDB" id="A0A2H1W6Q6"/>
<dbReference type="EMBL" id="ODYU01006378">
    <property type="protein sequence ID" value="SOQ48174.1"/>
    <property type="molecule type" value="Genomic_DNA"/>
</dbReference>
<dbReference type="GO" id="GO:0003676">
    <property type="term" value="F:nucleic acid binding"/>
    <property type="evidence" value="ECO:0007669"/>
    <property type="project" value="InterPro"/>
</dbReference>
<organism evidence="1">
    <name type="scientific">Spodoptera frugiperda</name>
    <name type="common">Fall armyworm</name>
    <dbReference type="NCBI Taxonomy" id="7108"/>
    <lineage>
        <taxon>Eukaryota</taxon>
        <taxon>Metazoa</taxon>
        <taxon>Ecdysozoa</taxon>
        <taxon>Arthropoda</taxon>
        <taxon>Hexapoda</taxon>
        <taxon>Insecta</taxon>
        <taxon>Pterygota</taxon>
        <taxon>Neoptera</taxon>
        <taxon>Endopterygota</taxon>
        <taxon>Lepidoptera</taxon>
        <taxon>Glossata</taxon>
        <taxon>Ditrysia</taxon>
        <taxon>Noctuoidea</taxon>
        <taxon>Noctuidae</taxon>
        <taxon>Amphipyrinae</taxon>
        <taxon>Spodoptera</taxon>
    </lineage>
</organism>
<proteinExistence type="predicted"/>